<keyword evidence="2" id="KW-0732">Signal</keyword>
<evidence type="ECO:0000313" key="3">
    <source>
        <dbReference type="EMBL" id="EDW63336.1"/>
    </source>
</evidence>
<evidence type="ECO:0000256" key="2">
    <source>
        <dbReference type="SAM" id="SignalP"/>
    </source>
</evidence>
<dbReference type="eggNOG" id="ENOG502TBHY">
    <property type="taxonomic scope" value="Eukaryota"/>
</dbReference>
<gene>
    <name evidence="3" type="primary">Dvir\GJ13676</name>
    <name evidence="3" type="ORF">Dvir_GJ13676</name>
</gene>
<feature type="region of interest" description="Disordered" evidence="1">
    <location>
        <begin position="39"/>
        <end position="65"/>
    </location>
</feature>
<evidence type="ECO:0000256" key="1">
    <source>
        <dbReference type="SAM" id="MobiDB-lite"/>
    </source>
</evidence>
<dbReference type="Proteomes" id="UP000008792">
    <property type="component" value="Unassembled WGS sequence"/>
</dbReference>
<protein>
    <submittedName>
        <fullName evidence="3">Uncharacterized protein</fullName>
    </submittedName>
</protein>
<dbReference type="OMA" id="IAQGLCH"/>
<dbReference type="KEGG" id="dvi:6628296"/>
<feature type="region of interest" description="Disordered" evidence="1">
    <location>
        <begin position="81"/>
        <end position="107"/>
    </location>
</feature>
<organism evidence="3 4">
    <name type="scientific">Drosophila virilis</name>
    <name type="common">Fruit fly</name>
    <dbReference type="NCBI Taxonomy" id="7244"/>
    <lineage>
        <taxon>Eukaryota</taxon>
        <taxon>Metazoa</taxon>
        <taxon>Ecdysozoa</taxon>
        <taxon>Arthropoda</taxon>
        <taxon>Hexapoda</taxon>
        <taxon>Insecta</taxon>
        <taxon>Pterygota</taxon>
        <taxon>Neoptera</taxon>
        <taxon>Endopterygota</taxon>
        <taxon>Diptera</taxon>
        <taxon>Brachycera</taxon>
        <taxon>Muscomorpha</taxon>
        <taxon>Ephydroidea</taxon>
        <taxon>Drosophilidae</taxon>
        <taxon>Drosophila</taxon>
    </lineage>
</organism>
<name>B4LVF7_DROVI</name>
<feature type="compositionally biased region" description="Polar residues" evidence="1">
    <location>
        <begin position="49"/>
        <end position="65"/>
    </location>
</feature>
<feature type="chain" id="PRO_5002813210" evidence="2">
    <location>
        <begin position="25"/>
        <end position="236"/>
    </location>
</feature>
<dbReference type="HOGENOM" id="CLU_1108082_0_0_1"/>
<reference evidence="3 4" key="1">
    <citation type="journal article" date="2007" name="Nature">
        <title>Evolution of genes and genomes on the Drosophila phylogeny.</title>
        <authorList>
            <consortium name="Drosophila 12 Genomes Consortium"/>
            <person name="Clark A.G."/>
            <person name="Eisen M.B."/>
            <person name="Smith D.R."/>
            <person name="Bergman C.M."/>
            <person name="Oliver B."/>
            <person name="Markow T.A."/>
            <person name="Kaufman T.C."/>
            <person name="Kellis M."/>
            <person name="Gelbart W."/>
            <person name="Iyer V.N."/>
            <person name="Pollard D.A."/>
            <person name="Sackton T.B."/>
            <person name="Larracuente A.M."/>
            <person name="Singh N.D."/>
            <person name="Abad J.P."/>
            <person name="Abt D.N."/>
            <person name="Adryan B."/>
            <person name="Aguade M."/>
            <person name="Akashi H."/>
            <person name="Anderson W.W."/>
            <person name="Aquadro C.F."/>
            <person name="Ardell D.H."/>
            <person name="Arguello R."/>
            <person name="Artieri C.G."/>
            <person name="Barbash D.A."/>
            <person name="Barker D."/>
            <person name="Barsanti P."/>
            <person name="Batterham P."/>
            <person name="Batzoglou S."/>
            <person name="Begun D."/>
            <person name="Bhutkar A."/>
            <person name="Blanco E."/>
            <person name="Bosak S.A."/>
            <person name="Bradley R.K."/>
            <person name="Brand A.D."/>
            <person name="Brent M.R."/>
            <person name="Brooks A.N."/>
            <person name="Brown R.H."/>
            <person name="Butlin R.K."/>
            <person name="Caggese C."/>
            <person name="Calvi B.R."/>
            <person name="Bernardo de Carvalho A."/>
            <person name="Caspi A."/>
            <person name="Castrezana S."/>
            <person name="Celniker S.E."/>
            <person name="Chang J.L."/>
            <person name="Chapple C."/>
            <person name="Chatterji S."/>
            <person name="Chinwalla A."/>
            <person name="Civetta A."/>
            <person name="Clifton S.W."/>
            <person name="Comeron J.M."/>
            <person name="Costello J.C."/>
            <person name="Coyne J.A."/>
            <person name="Daub J."/>
            <person name="David R.G."/>
            <person name="Delcher A.L."/>
            <person name="Delehaunty K."/>
            <person name="Do C.B."/>
            <person name="Ebling H."/>
            <person name="Edwards K."/>
            <person name="Eickbush T."/>
            <person name="Evans J.D."/>
            <person name="Filipski A."/>
            <person name="Findeiss S."/>
            <person name="Freyhult E."/>
            <person name="Fulton L."/>
            <person name="Fulton R."/>
            <person name="Garcia A.C."/>
            <person name="Gardiner A."/>
            <person name="Garfield D.A."/>
            <person name="Garvin B.E."/>
            <person name="Gibson G."/>
            <person name="Gilbert D."/>
            <person name="Gnerre S."/>
            <person name="Godfrey J."/>
            <person name="Good R."/>
            <person name="Gotea V."/>
            <person name="Gravely B."/>
            <person name="Greenberg A.J."/>
            <person name="Griffiths-Jones S."/>
            <person name="Gross S."/>
            <person name="Guigo R."/>
            <person name="Gustafson E.A."/>
            <person name="Haerty W."/>
            <person name="Hahn M.W."/>
            <person name="Halligan D.L."/>
            <person name="Halpern A.L."/>
            <person name="Halter G.M."/>
            <person name="Han M.V."/>
            <person name="Heger A."/>
            <person name="Hillier L."/>
            <person name="Hinrichs A.S."/>
            <person name="Holmes I."/>
            <person name="Hoskins R.A."/>
            <person name="Hubisz M.J."/>
            <person name="Hultmark D."/>
            <person name="Huntley M.A."/>
            <person name="Jaffe D.B."/>
            <person name="Jagadeeshan S."/>
            <person name="Jeck W.R."/>
            <person name="Johnson J."/>
            <person name="Jones C.D."/>
            <person name="Jordan W.C."/>
            <person name="Karpen G.H."/>
            <person name="Kataoka E."/>
            <person name="Keightley P.D."/>
            <person name="Kheradpour P."/>
            <person name="Kirkness E.F."/>
            <person name="Koerich L.B."/>
            <person name="Kristiansen K."/>
            <person name="Kudrna D."/>
            <person name="Kulathinal R.J."/>
            <person name="Kumar S."/>
            <person name="Kwok R."/>
            <person name="Lander E."/>
            <person name="Langley C.H."/>
            <person name="Lapoint R."/>
            <person name="Lazzaro B.P."/>
            <person name="Lee S.J."/>
            <person name="Levesque L."/>
            <person name="Li R."/>
            <person name="Lin C.F."/>
            <person name="Lin M.F."/>
            <person name="Lindblad-Toh K."/>
            <person name="Llopart A."/>
            <person name="Long M."/>
            <person name="Low L."/>
            <person name="Lozovsky E."/>
            <person name="Lu J."/>
            <person name="Luo M."/>
            <person name="Machado C.A."/>
            <person name="Makalowski W."/>
            <person name="Marzo M."/>
            <person name="Matsuda M."/>
            <person name="Matzkin L."/>
            <person name="McAllister B."/>
            <person name="McBride C.S."/>
            <person name="McKernan B."/>
            <person name="McKernan K."/>
            <person name="Mendez-Lago M."/>
            <person name="Minx P."/>
            <person name="Mollenhauer M.U."/>
            <person name="Montooth K."/>
            <person name="Mount S.M."/>
            <person name="Mu X."/>
            <person name="Myers E."/>
            <person name="Negre B."/>
            <person name="Newfeld S."/>
            <person name="Nielsen R."/>
            <person name="Noor M.A."/>
            <person name="O'Grady P."/>
            <person name="Pachter L."/>
            <person name="Papaceit M."/>
            <person name="Parisi M.J."/>
            <person name="Parisi M."/>
            <person name="Parts L."/>
            <person name="Pedersen J.S."/>
            <person name="Pesole G."/>
            <person name="Phillippy A.M."/>
            <person name="Ponting C.P."/>
            <person name="Pop M."/>
            <person name="Porcelli D."/>
            <person name="Powell J.R."/>
            <person name="Prohaska S."/>
            <person name="Pruitt K."/>
            <person name="Puig M."/>
            <person name="Quesneville H."/>
            <person name="Ram K.R."/>
            <person name="Rand D."/>
            <person name="Rasmussen M.D."/>
            <person name="Reed L.K."/>
            <person name="Reenan R."/>
            <person name="Reily A."/>
            <person name="Remington K.A."/>
            <person name="Rieger T.T."/>
            <person name="Ritchie M.G."/>
            <person name="Robin C."/>
            <person name="Rogers Y.H."/>
            <person name="Rohde C."/>
            <person name="Rozas J."/>
            <person name="Rubenfield M.J."/>
            <person name="Ruiz A."/>
            <person name="Russo S."/>
            <person name="Salzberg S.L."/>
            <person name="Sanchez-Gracia A."/>
            <person name="Saranga D.J."/>
            <person name="Sato H."/>
            <person name="Schaeffer S.W."/>
            <person name="Schatz M.C."/>
            <person name="Schlenke T."/>
            <person name="Schwartz R."/>
            <person name="Segarra C."/>
            <person name="Singh R.S."/>
            <person name="Sirot L."/>
            <person name="Sirota M."/>
            <person name="Sisneros N.B."/>
            <person name="Smith C.D."/>
            <person name="Smith T.F."/>
            <person name="Spieth J."/>
            <person name="Stage D.E."/>
            <person name="Stark A."/>
            <person name="Stephan W."/>
            <person name="Strausberg R.L."/>
            <person name="Strempel S."/>
            <person name="Sturgill D."/>
            <person name="Sutton G."/>
            <person name="Sutton G.G."/>
            <person name="Tao W."/>
            <person name="Teichmann S."/>
            <person name="Tobari Y.N."/>
            <person name="Tomimura Y."/>
            <person name="Tsolas J.M."/>
            <person name="Valente V.L."/>
            <person name="Venter E."/>
            <person name="Venter J.C."/>
            <person name="Vicario S."/>
            <person name="Vieira F.G."/>
            <person name="Vilella A.J."/>
            <person name="Villasante A."/>
            <person name="Walenz B."/>
            <person name="Wang J."/>
            <person name="Wasserman M."/>
            <person name="Watts T."/>
            <person name="Wilson D."/>
            <person name="Wilson R.K."/>
            <person name="Wing R.A."/>
            <person name="Wolfner M.F."/>
            <person name="Wong A."/>
            <person name="Wong G.K."/>
            <person name="Wu C.I."/>
            <person name="Wu G."/>
            <person name="Yamamoto D."/>
            <person name="Yang H.P."/>
            <person name="Yang S.P."/>
            <person name="Yorke J.A."/>
            <person name="Yoshida K."/>
            <person name="Zdobnov E."/>
            <person name="Zhang P."/>
            <person name="Zhang Y."/>
            <person name="Zimin A.V."/>
            <person name="Baldwin J."/>
            <person name="Abdouelleil A."/>
            <person name="Abdulkadir J."/>
            <person name="Abebe A."/>
            <person name="Abera B."/>
            <person name="Abreu J."/>
            <person name="Acer S.C."/>
            <person name="Aftuck L."/>
            <person name="Alexander A."/>
            <person name="An P."/>
            <person name="Anderson E."/>
            <person name="Anderson S."/>
            <person name="Arachi H."/>
            <person name="Azer M."/>
            <person name="Bachantsang P."/>
            <person name="Barry A."/>
            <person name="Bayul T."/>
            <person name="Berlin A."/>
            <person name="Bessette D."/>
            <person name="Bloom T."/>
            <person name="Blye J."/>
            <person name="Boguslavskiy L."/>
            <person name="Bonnet C."/>
            <person name="Boukhgalter B."/>
            <person name="Bourzgui I."/>
            <person name="Brown A."/>
            <person name="Cahill P."/>
            <person name="Channer S."/>
            <person name="Cheshatsang Y."/>
            <person name="Chuda L."/>
            <person name="Citroen M."/>
            <person name="Collymore A."/>
            <person name="Cooke P."/>
            <person name="Costello M."/>
            <person name="D'Aco K."/>
            <person name="Daza R."/>
            <person name="De Haan G."/>
            <person name="DeGray S."/>
            <person name="DeMaso C."/>
            <person name="Dhargay N."/>
            <person name="Dooley K."/>
            <person name="Dooley E."/>
            <person name="Doricent M."/>
            <person name="Dorje P."/>
            <person name="Dorjee K."/>
            <person name="Dupes A."/>
            <person name="Elong R."/>
            <person name="Falk J."/>
            <person name="Farina A."/>
            <person name="Faro S."/>
            <person name="Ferguson D."/>
            <person name="Fisher S."/>
            <person name="Foley C.D."/>
            <person name="Franke A."/>
            <person name="Friedrich D."/>
            <person name="Gadbois L."/>
            <person name="Gearin G."/>
            <person name="Gearin C.R."/>
            <person name="Giannoukos G."/>
            <person name="Goode T."/>
            <person name="Graham J."/>
            <person name="Grandbois E."/>
            <person name="Grewal S."/>
            <person name="Gyaltsen K."/>
            <person name="Hafez N."/>
            <person name="Hagos B."/>
            <person name="Hall J."/>
            <person name="Henson C."/>
            <person name="Hollinger A."/>
            <person name="Honan T."/>
            <person name="Huard M.D."/>
            <person name="Hughes L."/>
            <person name="Hurhula B."/>
            <person name="Husby M.E."/>
            <person name="Kamat A."/>
            <person name="Kanga B."/>
            <person name="Kashin S."/>
            <person name="Khazanovich D."/>
            <person name="Kisner P."/>
            <person name="Lance K."/>
            <person name="Lara M."/>
            <person name="Lee W."/>
            <person name="Lennon N."/>
            <person name="Letendre F."/>
            <person name="LeVine R."/>
            <person name="Lipovsky A."/>
            <person name="Liu X."/>
            <person name="Liu J."/>
            <person name="Liu S."/>
            <person name="Lokyitsang T."/>
            <person name="Lokyitsang Y."/>
            <person name="Lubonja R."/>
            <person name="Lui A."/>
            <person name="MacDonald P."/>
            <person name="Magnisalis V."/>
            <person name="Maru K."/>
            <person name="Matthews C."/>
            <person name="McCusker W."/>
            <person name="McDonough S."/>
            <person name="Mehta T."/>
            <person name="Meldrim J."/>
            <person name="Meneus L."/>
            <person name="Mihai O."/>
            <person name="Mihalev A."/>
            <person name="Mihova T."/>
            <person name="Mittelman R."/>
            <person name="Mlenga V."/>
            <person name="Montmayeur A."/>
            <person name="Mulrain L."/>
            <person name="Navidi A."/>
            <person name="Naylor J."/>
            <person name="Negash T."/>
            <person name="Nguyen T."/>
            <person name="Nguyen N."/>
            <person name="Nicol R."/>
            <person name="Norbu C."/>
            <person name="Norbu N."/>
            <person name="Novod N."/>
            <person name="O'Neill B."/>
            <person name="Osman S."/>
            <person name="Markiewicz E."/>
            <person name="Oyono O.L."/>
            <person name="Patti C."/>
            <person name="Phunkhang P."/>
            <person name="Pierre F."/>
            <person name="Priest M."/>
            <person name="Raghuraman S."/>
            <person name="Rege F."/>
            <person name="Reyes R."/>
            <person name="Rise C."/>
            <person name="Rogov P."/>
            <person name="Ross K."/>
            <person name="Ryan E."/>
            <person name="Settipalli S."/>
            <person name="Shea T."/>
            <person name="Sherpa N."/>
            <person name="Shi L."/>
            <person name="Shih D."/>
            <person name="Sparrow T."/>
            <person name="Spaulding J."/>
            <person name="Stalker J."/>
            <person name="Stange-Thomann N."/>
            <person name="Stavropoulos S."/>
            <person name="Stone C."/>
            <person name="Strader C."/>
            <person name="Tesfaye S."/>
            <person name="Thomson T."/>
            <person name="Thoulutsang Y."/>
            <person name="Thoulutsang D."/>
            <person name="Topham K."/>
            <person name="Topping I."/>
            <person name="Tsamla T."/>
            <person name="Vassiliev H."/>
            <person name="Vo A."/>
            <person name="Wangchuk T."/>
            <person name="Wangdi T."/>
            <person name="Weiand M."/>
            <person name="Wilkinson J."/>
            <person name="Wilson A."/>
            <person name="Yadav S."/>
            <person name="Young G."/>
            <person name="Yu Q."/>
            <person name="Zembek L."/>
            <person name="Zhong D."/>
            <person name="Zimmer A."/>
            <person name="Zwirko Z."/>
            <person name="Jaffe D.B."/>
            <person name="Alvarez P."/>
            <person name="Brockman W."/>
            <person name="Butler J."/>
            <person name="Chin C."/>
            <person name="Gnerre S."/>
            <person name="Grabherr M."/>
            <person name="Kleber M."/>
            <person name="Mauceli E."/>
            <person name="MacCallum I."/>
        </authorList>
    </citation>
    <scope>NUCLEOTIDE SEQUENCE [LARGE SCALE GENOMIC DNA]</scope>
    <source>
        <strain evidence="4">Tucson 15010-1051.87</strain>
    </source>
</reference>
<dbReference type="PhylomeDB" id="B4LVF7"/>
<dbReference type="STRING" id="7244.B4LVF7"/>
<dbReference type="AlphaFoldDB" id="B4LVF7"/>
<sequence>MSLQLLHVISLLGCLLIGLAFCQSASVERVRITRDTRNIPSDQFKPLGESSNTDQNATTAPQRTNFDDTFSVHTKAKARVLTDPTSQEEDYADETWPTTPRFPDPRRFNYPTRIPIPSSQFRSTNLDTSFNSNVGPFVGGRRISGPPGFGASGFGDGDYSGSRFSSLPLSIQSNSPFIPTNTGFSTFSGPGFGGGSSNNFYRSESYSFNSDGMEPPQIQQSVFDSRLGHGMTTRNF</sequence>
<keyword evidence="4" id="KW-1185">Reference proteome</keyword>
<proteinExistence type="predicted"/>
<dbReference type="OrthoDB" id="7870627at2759"/>
<accession>B4LVF7</accession>
<evidence type="ECO:0000313" key="4">
    <source>
        <dbReference type="Proteomes" id="UP000008792"/>
    </source>
</evidence>
<dbReference type="InParanoid" id="B4LVF7"/>
<feature type="signal peptide" evidence="2">
    <location>
        <begin position="1"/>
        <end position="24"/>
    </location>
</feature>
<dbReference type="EMBL" id="CH940649">
    <property type="protein sequence ID" value="EDW63336.1"/>
    <property type="molecule type" value="Genomic_DNA"/>
</dbReference>